<reference evidence="2" key="1">
    <citation type="submission" date="2023-10" db="EMBL/GenBank/DDBJ databases">
        <title>Genome assembly of Pristionchus species.</title>
        <authorList>
            <person name="Yoshida K."/>
            <person name="Sommer R.J."/>
        </authorList>
    </citation>
    <scope>NUCLEOTIDE SEQUENCE</scope>
    <source>
        <strain evidence="2">RS5133</strain>
    </source>
</reference>
<dbReference type="InterPro" id="IPR010313">
    <property type="entry name" value="Glycine_N-acyltransferase"/>
</dbReference>
<dbReference type="Proteomes" id="UP001432322">
    <property type="component" value="Unassembled WGS sequence"/>
</dbReference>
<evidence type="ECO:0000256" key="1">
    <source>
        <dbReference type="RuleBase" id="RU368002"/>
    </source>
</evidence>
<dbReference type="Gene3D" id="3.40.630.30">
    <property type="match status" value="1"/>
</dbReference>
<gene>
    <name evidence="2" type="ORF">PFISCL1PPCAC_13231</name>
</gene>
<evidence type="ECO:0000313" key="3">
    <source>
        <dbReference type="Proteomes" id="UP001432322"/>
    </source>
</evidence>
<dbReference type="SUPFAM" id="SSF55729">
    <property type="entry name" value="Acyl-CoA N-acyltransferases (Nat)"/>
    <property type="match status" value="1"/>
</dbReference>
<dbReference type="EC" id="2.3.1.-" evidence="1"/>
<protein>
    <recommendedName>
        <fullName evidence="1">Glycine N-acyltransferase-like protein</fullName>
        <ecNumber evidence="1">2.3.1.-</ecNumber>
    </recommendedName>
</protein>
<dbReference type="GO" id="GO:0005739">
    <property type="term" value="C:mitochondrion"/>
    <property type="evidence" value="ECO:0007669"/>
    <property type="project" value="InterPro"/>
</dbReference>
<comment type="similarity">
    <text evidence="1">Belongs to the glycine N-acyltransferase family.</text>
</comment>
<keyword evidence="1" id="KW-0012">Acyltransferase</keyword>
<dbReference type="PANTHER" id="PTHR15298:SF1">
    <property type="entry name" value="GLYCINE N-ACYLTRANSFERASE-LIKE PROTEIN"/>
    <property type="match status" value="1"/>
</dbReference>
<evidence type="ECO:0000313" key="2">
    <source>
        <dbReference type="EMBL" id="GMT21934.1"/>
    </source>
</evidence>
<name>A0AAV5VQU1_9BILA</name>
<sequence>MSQLGDFSDPPALRALVDDLTDGGRLNDRFENFAIQNISTWVLAGGFPKDTMRFYGYPADQPLYVFMVDESDPHIQVRTPSEGHNSEILEESLVHVLKLLMPAIEKHGKVLLEADIIVRAMFFKLQSEGWPFETVYYGDFFPYFMDERQKKMLLKTELTAPDGYQLGVIDIPKEHEKIHSVWPFSNTAPVQITRERLYNLPSACVRDLNGNLASWELTHAFGQLTHLFTLEPYRGSGIGLLAENLLAQITARNGLQVYKYVVDTNVSVVRGTDKHPLWSQWRSIKGGTESDENEKDIRWSFNIFNYKK</sequence>
<keyword evidence="1" id="KW-0808">Transferase</keyword>
<dbReference type="EMBL" id="BTSY01000004">
    <property type="protein sequence ID" value="GMT21934.1"/>
    <property type="molecule type" value="Genomic_DNA"/>
</dbReference>
<feature type="non-terminal residue" evidence="2">
    <location>
        <position position="308"/>
    </location>
</feature>
<dbReference type="InterPro" id="IPR016181">
    <property type="entry name" value="Acyl_CoA_acyltransferase"/>
</dbReference>
<accession>A0AAV5VQU1</accession>
<dbReference type="PANTHER" id="PTHR15298">
    <property type="entry name" value="L-COA N-ACYLTRANSFERASE-RELATED"/>
    <property type="match status" value="1"/>
</dbReference>
<keyword evidence="3" id="KW-1185">Reference proteome</keyword>
<organism evidence="2 3">
    <name type="scientific">Pristionchus fissidentatus</name>
    <dbReference type="NCBI Taxonomy" id="1538716"/>
    <lineage>
        <taxon>Eukaryota</taxon>
        <taxon>Metazoa</taxon>
        <taxon>Ecdysozoa</taxon>
        <taxon>Nematoda</taxon>
        <taxon>Chromadorea</taxon>
        <taxon>Rhabditida</taxon>
        <taxon>Rhabditina</taxon>
        <taxon>Diplogasteromorpha</taxon>
        <taxon>Diplogasteroidea</taxon>
        <taxon>Neodiplogasteridae</taxon>
        <taxon>Pristionchus</taxon>
    </lineage>
</organism>
<comment type="caution">
    <text evidence="2">The sequence shown here is derived from an EMBL/GenBank/DDBJ whole genome shotgun (WGS) entry which is preliminary data.</text>
</comment>
<dbReference type="AlphaFoldDB" id="A0AAV5VQU1"/>
<dbReference type="GO" id="GO:0047961">
    <property type="term" value="F:glycine N-acyltransferase activity"/>
    <property type="evidence" value="ECO:0007669"/>
    <property type="project" value="InterPro"/>
</dbReference>
<proteinExistence type="inferred from homology"/>